<evidence type="ECO:0000313" key="2">
    <source>
        <dbReference type="EMBL" id="AGS05586.1"/>
    </source>
</evidence>
<sequence>MPWAEKVQQNCR</sequence>
<dbReference type="KEGG" id="slu:KE3_0887"/>
<dbReference type="EMBL" id="CP003025">
    <property type="protein sequence ID" value="AGS05384.1"/>
    <property type="molecule type" value="Genomic_DNA"/>
</dbReference>
<protein>
    <submittedName>
        <fullName evidence="2">Transposase</fullName>
    </submittedName>
</protein>
<keyword evidence="3" id="KW-1185">Reference proteome</keyword>
<name>A0AB33AM24_9STRE</name>
<reference evidence="2 3" key="1">
    <citation type="journal article" date="2013" name="BMC Microbiol.">
        <title>Dynamics of fecal microbial communities in children with diarrhea of unknown etiology and genomic analysis of associated Streptococcus lutetiensis.</title>
        <authorList>
            <person name="Jin D."/>
            <person name="Chen C."/>
            <person name="Li L."/>
            <person name="Lu S."/>
            <person name="Li Z."/>
            <person name="Zhou Z."/>
            <person name="Jing H."/>
            <person name="Xu Y."/>
            <person name="Du P."/>
            <person name="Wang H."/>
            <person name="Xiong Y."/>
            <person name="Zheng H."/>
            <person name="Bai X."/>
            <person name="Sun H."/>
            <person name="Wang L."/>
            <person name="Ye C."/>
            <person name="Gottschalk M."/>
            <person name="Xu J."/>
        </authorList>
    </citation>
    <scope>NUCLEOTIDE SEQUENCE [LARGE SCALE GENOMIC DNA]</scope>
    <source>
        <strain evidence="2 3">033</strain>
    </source>
</reference>
<evidence type="ECO:0000313" key="3">
    <source>
        <dbReference type="Proteomes" id="UP000015268"/>
    </source>
</evidence>
<dbReference type="KEGG" id="slu:KE3_1098"/>
<dbReference type="EMBL" id="CP003025">
    <property type="protein sequence ID" value="AGS05586.1"/>
    <property type="molecule type" value="Genomic_DNA"/>
</dbReference>
<accession>A0AB33AM24</accession>
<organism evidence="2 3">
    <name type="scientific">Streptococcus lutetiensis 033</name>
    <dbReference type="NCBI Taxonomy" id="1076934"/>
    <lineage>
        <taxon>Bacteria</taxon>
        <taxon>Bacillati</taxon>
        <taxon>Bacillota</taxon>
        <taxon>Bacilli</taxon>
        <taxon>Lactobacillales</taxon>
        <taxon>Streptococcaceae</taxon>
        <taxon>Streptococcus</taxon>
    </lineage>
</organism>
<proteinExistence type="predicted"/>
<evidence type="ECO:0000313" key="1">
    <source>
        <dbReference type="EMBL" id="AGS05384.1"/>
    </source>
</evidence>
<dbReference type="Proteomes" id="UP000015268">
    <property type="component" value="Chromosome"/>
</dbReference>
<gene>
    <name evidence="1" type="ORF">KE3_0887</name>
    <name evidence="2" type="ORF">KE3_1098</name>
</gene>